<sequence length="144" mass="16673">MGKKKFQRMTPQRKIILEELHNARFHPTADEIYERVRRRLPRISLGTVYRNLDALAVQGIIQKLDLAGSQRRFDVNTEIHHHVRCVSCGALEDVVVLPLYPVEKILQDTHGFEIQGVRMEFSGLCPRCKEAKTTSQEKQSQNKH</sequence>
<feature type="binding site" evidence="7">
    <location>
        <position position="88"/>
    </location>
    <ligand>
        <name>Zn(2+)</name>
        <dbReference type="ChEBI" id="CHEBI:29105"/>
    </ligand>
</feature>
<dbReference type="GO" id="GO:0008270">
    <property type="term" value="F:zinc ion binding"/>
    <property type="evidence" value="ECO:0007669"/>
    <property type="project" value="TreeGrafter"/>
</dbReference>
<dbReference type="GO" id="GO:1900376">
    <property type="term" value="P:regulation of secondary metabolite biosynthetic process"/>
    <property type="evidence" value="ECO:0007669"/>
    <property type="project" value="TreeGrafter"/>
</dbReference>
<dbReference type="InterPro" id="IPR002481">
    <property type="entry name" value="FUR"/>
</dbReference>
<keyword evidence="7" id="KW-0479">Metal-binding</keyword>
<dbReference type="Gene3D" id="1.10.10.10">
    <property type="entry name" value="Winged helix-like DNA-binding domain superfamily/Winged helix DNA-binding domain"/>
    <property type="match status" value="1"/>
</dbReference>
<dbReference type="InterPro" id="IPR036390">
    <property type="entry name" value="WH_DNA-bd_sf"/>
</dbReference>
<dbReference type="GO" id="GO:0003700">
    <property type="term" value="F:DNA-binding transcription factor activity"/>
    <property type="evidence" value="ECO:0007669"/>
    <property type="project" value="InterPro"/>
</dbReference>
<evidence type="ECO:0000256" key="3">
    <source>
        <dbReference type="ARBA" id="ARBA00022833"/>
    </source>
</evidence>
<keyword evidence="9" id="KW-1185">Reference proteome</keyword>
<dbReference type="SUPFAM" id="SSF46785">
    <property type="entry name" value="Winged helix' DNA-binding domain"/>
    <property type="match status" value="1"/>
</dbReference>
<proteinExistence type="inferred from homology"/>
<evidence type="ECO:0000313" key="9">
    <source>
        <dbReference type="Proteomes" id="UP001144372"/>
    </source>
</evidence>
<dbReference type="CDD" id="cd07153">
    <property type="entry name" value="Fur_like"/>
    <property type="match status" value="1"/>
</dbReference>
<name>A0A9W6FWP1_9BACT</name>
<dbReference type="RefSeq" id="WP_281796588.1">
    <property type="nucleotide sequence ID" value="NZ_BSDR01000001.1"/>
</dbReference>
<keyword evidence="3 7" id="KW-0862">Zinc</keyword>
<evidence type="ECO:0000313" key="8">
    <source>
        <dbReference type="EMBL" id="GLI36291.1"/>
    </source>
</evidence>
<protein>
    <submittedName>
        <fullName evidence="8">Transcriptional repressor</fullName>
    </submittedName>
</protein>
<comment type="cofactor">
    <cofactor evidence="7">
        <name>Zn(2+)</name>
        <dbReference type="ChEBI" id="CHEBI:29105"/>
    </cofactor>
    <text evidence="7">Binds 1 zinc ion per subunit.</text>
</comment>
<gene>
    <name evidence="8" type="ORF">DAMNIGENAA_37240</name>
</gene>
<feature type="binding site" evidence="7">
    <location>
        <position position="85"/>
    </location>
    <ligand>
        <name>Zn(2+)</name>
        <dbReference type="ChEBI" id="CHEBI:29105"/>
    </ligand>
</feature>
<dbReference type="Gene3D" id="3.30.1490.190">
    <property type="match status" value="1"/>
</dbReference>
<keyword evidence="5" id="KW-0238">DNA-binding</keyword>
<evidence type="ECO:0000256" key="7">
    <source>
        <dbReference type="PIRSR" id="PIRSR602481-1"/>
    </source>
</evidence>
<comment type="similarity">
    <text evidence="1">Belongs to the Fur family.</text>
</comment>
<evidence type="ECO:0000256" key="4">
    <source>
        <dbReference type="ARBA" id="ARBA00023015"/>
    </source>
</evidence>
<evidence type="ECO:0000256" key="5">
    <source>
        <dbReference type="ARBA" id="ARBA00023125"/>
    </source>
</evidence>
<keyword evidence="6" id="KW-0804">Transcription</keyword>
<dbReference type="EMBL" id="BSDR01000001">
    <property type="protein sequence ID" value="GLI36291.1"/>
    <property type="molecule type" value="Genomic_DNA"/>
</dbReference>
<dbReference type="GO" id="GO:0045892">
    <property type="term" value="P:negative regulation of DNA-templated transcription"/>
    <property type="evidence" value="ECO:0007669"/>
    <property type="project" value="TreeGrafter"/>
</dbReference>
<feature type="binding site" evidence="7">
    <location>
        <position position="125"/>
    </location>
    <ligand>
        <name>Zn(2+)</name>
        <dbReference type="ChEBI" id="CHEBI:29105"/>
    </ligand>
</feature>
<comment type="caution">
    <text evidence="8">The sequence shown here is derived from an EMBL/GenBank/DDBJ whole genome shotgun (WGS) entry which is preliminary data.</text>
</comment>
<evidence type="ECO:0000256" key="2">
    <source>
        <dbReference type="ARBA" id="ARBA00022491"/>
    </source>
</evidence>
<dbReference type="Pfam" id="PF01475">
    <property type="entry name" value="FUR"/>
    <property type="match status" value="1"/>
</dbReference>
<keyword evidence="2" id="KW-0678">Repressor</keyword>
<feature type="binding site" evidence="7">
    <location>
        <position position="128"/>
    </location>
    <ligand>
        <name>Zn(2+)</name>
        <dbReference type="ChEBI" id="CHEBI:29105"/>
    </ligand>
</feature>
<evidence type="ECO:0000256" key="6">
    <source>
        <dbReference type="ARBA" id="ARBA00023163"/>
    </source>
</evidence>
<organism evidence="8 9">
    <name type="scientific">Desulforhabdus amnigena</name>
    <dbReference type="NCBI Taxonomy" id="40218"/>
    <lineage>
        <taxon>Bacteria</taxon>
        <taxon>Pseudomonadati</taxon>
        <taxon>Thermodesulfobacteriota</taxon>
        <taxon>Syntrophobacteria</taxon>
        <taxon>Syntrophobacterales</taxon>
        <taxon>Syntrophobacteraceae</taxon>
        <taxon>Desulforhabdus</taxon>
    </lineage>
</organism>
<reference evidence="8" key="1">
    <citation type="submission" date="2022-12" db="EMBL/GenBank/DDBJ databases">
        <title>Reference genome sequencing for broad-spectrum identification of bacterial and archaeal isolates by mass spectrometry.</title>
        <authorList>
            <person name="Sekiguchi Y."/>
            <person name="Tourlousse D.M."/>
        </authorList>
    </citation>
    <scope>NUCLEOTIDE SEQUENCE</scope>
    <source>
        <strain evidence="8">ASRB1</strain>
    </source>
</reference>
<dbReference type="PANTHER" id="PTHR33202">
    <property type="entry name" value="ZINC UPTAKE REGULATION PROTEIN"/>
    <property type="match status" value="1"/>
</dbReference>
<dbReference type="PANTHER" id="PTHR33202:SF7">
    <property type="entry name" value="FERRIC UPTAKE REGULATION PROTEIN"/>
    <property type="match status" value="1"/>
</dbReference>
<dbReference type="GO" id="GO:0000976">
    <property type="term" value="F:transcription cis-regulatory region binding"/>
    <property type="evidence" value="ECO:0007669"/>
    <property type="project" value="TreeGrafter"/>
</dbReference>
<dbReference type="Proteomes" id="UP001144372">
    <property type="component" value="Unassembled WGS sequence"/>
</dbReference>
<evidence type="ECO:0000256" key="1">
    <source>
        <dbReference type="ARBA" id="ARBA00007957"/>
    </source>
</evidence>
<keyword evidence="4" id="KW-0805">Transcription regulation</keyword>
<accession>A0A9W6FWP1</accession>
<dbReference type="AlphaFoldDB" id="A0A9W6FWP1"/>
<dbReference type="InterPro" id="IPR036388">
    <property type="entry name" value="WH-like_DNA-bd_sf"/>
</dbReference>
<dbReference type="InterPro" id="IPR043135">
    <property type="entry name" value="Fur_C"/>
</dbReference>